<protein>
    <submittedName>
        <fullName evidence="1">Uncharacterized protein</fullName>
    </submittedName>
</protein>
<evidence type="ECO:0000313" key="2">
    <source>
        <dbReference type="Proteomes" id="UP000183200"/>
    </source>
</evidence>
<organism evidence="1 2">
    <name type="scientific">Pedobacter steynii</name>
    <dbReference type="NCBI Taxonomy" id="430522"/>
    <lineage>
        <taxon>Bacteria</taxon>
        <taxon>Pseudomonadati</taxon>
        <taxon>Bacteroidota</taxon>
        <taxon>Sphingobacteriia</taxon>
        <taxon>Sphingobacteriales</taxon>
        <taxon>Sphingobacteriaceae</taxon>
        <taxon>Pedobacter</taxon>
    </lineage>
</organism>
<accession>A0A1G9RVK3</accession>
<sequence>MVSRHEMLRLWAIGEVYVELLNPENKATANKALDLLNSKAPLLEKEGIEQVLKSHHWSLIDFIPKDTVWYRAVLEVNKFEFNKLNTLPVADLARITNNTFRLAYAATIVVKRPDLNPRINGIINAMKKRRQEVQFSGITLLAKGIDGPYTILEGNGRLISLYHLEFIEKLKISDNGEIEVLIGLSEFGIV</sequence>
<dbReference type="EMBL" id="FNGY01000003">
    <property type="protein sequence ID" value="SDM27261.1"/>
    <property type="molecule type" value="Genomic_DNA"/>
</dbReference>
<name>A0A1G9RVK3_9SPHI</name>
<evidence type="ECO:0000313" key="1">
    <source>
        <dbReference type="EMBL" id="SDM27261.1"/>
    </source>
</evidence>
<dbReference type="AlphaFoldDB" id="A0A1G9RVK3"/>
<gene>
    <name evidence="1" type="ORF">SAMN05421820_103376</name>
</gene>
<reference evidence="2" key="1">
    <citation type="submission" date="2016-10" db="EMBL/GenBank/DDBJ databases">
        <authorList>
            <person name="Varghese N."/>
            <person name="Submissions S."/>
        </authorList>
    </citation>
    <scope>NUCLEOTIDE SEQUENCE [LARGE SCALE GENOMIC DNA]</scope>
    <source>
        <strain evidence="2">DSM 19110</strain>
    </source>
</reference>
<proteinExistence type="predicted"/>
<keyword evidence="2" id="KW-1185">Reference proteome</keyword>
<dbReference type="Proteomes" id="UP000183200">
    <property type="component" value="Unassembled WGS sequence"/>
</dbReference>